<dbReference type="OrthoDB" id="307209at2"/>
<comment type="caution">
    <text evidence="1">The sequence shown here is derived from an EMBL/GenBank/DDBJ whole genome shotgun (WGS) entry which is preliminary data.</text>
</comment>
<protein>
    <submittedName>
        <fullName evidence="1">Restriction endonuclease</fullName>
    </submittedName>
</protein>
<gene>
    <name evidence="1" type="ORF">EZ437_20545</name>
</gene>
<evidence type="ECO:0000313" key="2">
    <source>
        <dbReference type="Proteomes" id="UP000293347"/>
    </source>
</evidence>
<reference evidence="1 2" key="1">
    <citation type="submission" date="2019-02" db="EMBL/GenBank/DDBJ databases">
        <title>Pedobacter sp. RP-1-14 sp. nov., isolated from Arctic soil.</title>
        <authorList>
            <person name="Dahal R.H."/>
        </authorList>
    </citation>
    <scope>NUCLEOTIDE SEQUENCE [LARGE SCALE GENOMIC DNA]</scope>
    <source>
        <strain evidence="1 2">RP-1-14</strain>
    </source>
</reference>
<keyword evidence="1" id="KW-0540">Nuclease</keyword>
<keyword evidence="1" id="KW-0255">Endonuclease</keyword>
<dbReference type="RefSeq" id="WP_131598017.1">
    <property type="nucleotide sequence ID" value="NZ_SJSL01000010.1"/>
</dbReference>
<dbReference type="Proteomes" id="UP000293347">
    <property type="component" value="Unassembled WGS sequence"/>
</dbReference>
<evidence type="ECO:0000313" key="1">
    <source>
        <dbReference type="EMBL" id="TCC96783.1"/>
    </source>
</evidence>
<name>A0A4R0NBW9_9SPHI</name>
<keyword evidence="2" id="KW-1185">Reference proteome</keyword>
<accession>A0A4R0NBW9</accession>
<dbReference type="PANTHER" id="PTHR38733">
    <property type="entry name" value="PROTEIN MCRC"/>
    <property type="match status" value="1"/>
</dbReference>
<organism evidence="1 2">
    <name type="scientific">Pedobacter psychroterrae</name>
    <dbReference type="NCBI Taxonomy" id="2530453"/>
    <lineage>
        <taxon>Bacteria</taxon>
        <taxon>Pseudomonadati</taxon>
        <taxon>Bacteroidota</taxon>
        <taxon>Sphingobacteriia</taxon>
        <taxon>Sphingobacteriales</taxon>
        <taxon>Sphingobacteriaceae</taxon>
        <taxon>Pedobacter</taxon>
    </lineage>
</organism>
<keyword evidence="1" id="KW-0378">Hydrolase</keyword>
<proteinExistence type="predicted"/>
<dbReference type="PANTHER" id="PTHR38733:SF1">
    <property type="entry name" value="TYPE IV METHYL-DIRECTED RESTRICTION ENZYME ECOKMCRBC"/>
    <property type="match status" value="1"/>
</dbReference>
<sequence length="408" mass="47779">MYKQQQFIQVFEYQTLYKGNVYNNVRFEAKYFDALLKLNELHGGKYFNPVYNGIRFNSYVGVLQVGDLVIEVLPKIDGYTSQKSQWHNVLIEMLQVTQELQVNQIGETNVEQQSIHLLDIYFDWFLREVETLIHKGLIKQYYKETKNSLALKGKLEFAGHICKNLVHQERFYTSHQVYDKNHLIHQILSLALSVVERFSKGTYRYGNCKSVQLNFPEVETILADENTFKQVTYNRKNDSYKKVLELARLIILNYAPNVIFGAENMLALLFDMNELWESYVLIKLQQQAKGWIVKGQESKLFWEGKTIRPDIVLQNKATKIQFIIDTKWKNYTYDSISINDLRQIYVYNEFWNAKEGILLYPSPNETKIVITGKYARNNYIGKIGLVTVLDSKGKLNANVGRDIISFFD</sequence>
<dbReference type="InterPro" id="IPR019292">
    <property type="entry name" value="McrC"/>
</dbReference>
<dbReference type="AlphaFoldDB" id="A0A4R0NBW9"/>
<dbReference type="Pfam" id="PF10117">
    <property type="entry name" value="McrBC"/>
    <property type="match status" value="1"/>
</dbReference>
<dbReference type="GO" id="GO:0004519">
    <property type="term" value="F:endonuclease activity"/>
    <property type="evidence" value="ECO:0007669"/>
    <property type="project" value="UniProtKB-KW"/>
</dbReference>
<dbReference type="EMBL" id="SJSL01000010">
    <property type="protein sequence ID" value="TCC96783.1"/>
    <property type="molecule type" value="Genomic_DNA"/>
</dbReference>